<dbReference type="InterPro" id="IPR036873">
    <property type="entry name" value="Rhodanese-like_dom_sf"/>
</dbReference>
<dbReference type="OrthoDB" id="9800872at2"/>
<evidence type="ECO:0000313" key="2">
    <source>
        <dbReference type="EMBL" id="CQR24231.1"/>
    </source>
</evidence>
<dbReference type="Proteomes" id="UP000198604">
    <property type="component" value="Unassembled WGS sequence"/>
</dbReference>
<dbReference type="SMART" id="SM00450">
    <property type="entry name" value="RHOD"/>
    <property type="match status" value="1"/>
</dbReference>
<name>A0A0E4CS83_9STRE</name>
<protein>
    <submittedName>
        <fullName evidence="2">Rhodanese-like domain-containing protein</fullName>
    </submittedName>
</protein>
<accession>A0A0E4CS83</accession>
<keyword evidence="3" id="KW-1185">Reference proteome</keyword>
<dbReference type="PROSITE" id="PS50206">
    <property type="entry name" value="RHODANESE_3"/>
    <property type="match status" value="1"/>
</dbReference>
<dbReference type="InterPro" id="IPR001307">
    <property type="entry name" value="Thiosulphate_STrfase_CS"/>
</dbReference>
<dbReference type="RefSeq" id="WP_093649919.1">
    <property type="nucleotide sequence ID" value="NZ_CTEN01000001.1"/>
</dbReference>
<gene>
    <name evidence="2" type="ORF">BN1356_00593</name>
</gene>
<dbReference type="SUPFAM" id="SSF52821">
    <property type="entry name" value="Rhodanese/Cell cycle control phosphatase"/>
    <property type="match status" value="1"/>
</dbReference>
<reference evidence="3" key="1">
    <citation type="submission" date="2015-03" db="EMBL/GenBank/DDBJ databases">
        <authorList>
            <person name="Urmite Genomes"/>
        </authorList>
    </citation>
    <scope>NUCLEOTIDE SEQUENCE [LARGE SCALE GENOMIC DNA]</scope>
    <source>
        <strain evidence="3">FF10</strain>
    </source>
</reference>
<dbReference type="CDD" id="cd00158">
    <property type="entry name" value="RHOD"/>
    <property type="match status" value="1"/>
</dbReference>
<evidence type="ECO:0000313" key="3">
    <source>
        <dbReference type="Proteomes" id="UP000198604"/>
    </source>
</evidence>
<dbReference type="EMBL" id="CTEN01000001">
    <property type="protein sequence ID" value="CQR24231.1"/>
    <property type="molecule type" value="Genomic_DNA"/>
</dbReference>
<dbReference type="AlphaFoldDB" id="A0A0E4CS83"/>
<dbReference type="Gene3D" id="3.40.250.10">
    <property type="entry name" value="Rhodanese-like domain"/>
    <property type="match status" value="1"/>
</dbReference>
<proteinExistence type="predicted"/>
<dbReference type="PANTHER" id="PTHR43031">
    <property type="entry name" value="FAD-DEPENDENT OXIDOREDUCTASE"/>
    <property type="match status" value="1"/>
</dbReference>
<evidence type="ECO:0000259" key="1">
    <source>
        <dbReference type="PROSITE" id="PS50206"/>
    </source>
</evidence>
<dbReference type="InterPro" id="IPR001763">
    <property type="entry name" value="Rhodanese-like_dom"/>
</dbReference>
<sequence>MIKNMDVNDLQTEVEAKSINLVDVREVDEYATGHLPGAINLPLSQLLERYEELSKNKVYHIICQMGGRSAQACAFLDSEGYDVTNLAGGTSAWVGSLEE</sequence>
<dbReference type="Pfam" id="PF00581">
    <property type="entry name" value="Rhodanese"/>
    <property type="match status" value="1"/>
</dbReference>
<dbReference type="InterPro" id="IPR050229">
    <property type="entry name" value="GlpE_sulfurtransferase"/>
</dbReference>
<dbReference type="GO" id="GO:0004792">
    <property type="term" value="F:thiosulfate-cyanide sulfurtransferase activity"/>
    <property type="evidence" value="ECO:0007669"/>
    <property type="project" value="InterPro"/>
</dbReference>
<feature type="domain" description="Rhodanese" evidence="1">
    <location>
        <begin position="15"/>
        <end position="99"/>
    </location>
</feature>
<dbReference type="PANTHER" id="PTHR43031:SF17">
    <property type="entry name" value="SULFURTRANSFERASE YTWF-RELATED"/>
    <property type="match status" value="1"/>
</dbReference>
<dbReference type="STRING" id="1608583.BN1356_00593"/>
<dbReference type="PROSITE" id="PS00380">
    <property type="entry name" value="RHODANESE_1"/>
    <property type="match status" value="1"/>
</dbReference>
<organism evidence="2 3">
    <name type="scientific">Streptococcus varani</name>
    <dbReference type="NCBI Taxonomy" id="1608583"/>
    <lineage>
        <taxon>Bacteria</taxon>
        <taxon>Bacillati</taxon>
        <taxon>Bacillota</taxon>
        <taxon>Bacilli</taxon>
        <taxon>Lactobacillales</taxon>
        <taxon>Streptococcaceae</taxon>
        <taxon>Streptococcus</taxon>
    </lineage>
</organism>